<comment type="caution">
    <text evidence="1">The sequence shown here is derived from an EMBL/GenBank/DDBJ whole genome shotgun (WGS) entry which is preliminary data.</text>
</comment>
<name>A0ABR2G1Y6_9ROSI</name>
<gene>
    <name evidence="1" type="ORF">V6N12_044919</name>
</gene>
<proteinExistence type="predicted"/>
<evidence type="ECO:0000313" key="1">
    <source>
        <dbReference type="EMBL" id="KAK8592825.1"/>
    </source>
</evidence>
<dbReference type="EMBL" id="JBBPBM010000003">
    <property type="protein sequence ID" value="KAK8592825.1"/>
    <property type="molecule type" value="Genomic_DNA"/>
</dbReference>
<protein>
    <submittedName>
        <fullName evidence="1">Uncharacterized protein</fullName>
    </submittedName>
</protein>
<evidence type="ECO:0000313" key="2">
    <source>
        <dbReference type="Proteomes" id="UP001472677"/>
    </source>
</evidence>
<organism evidence="1 2">
    <name type="scientific">Hibiscus sabdariffa</name>
    <name type="common">roselle</name>
    <dbReference type="NCBI Taxonomy" id="183260"/>
    <lineage>
        <taxon>Eukaryota</taxon>
        <taxon>Viridiplantae</taxon>
        <taxon>Streptophyta</taxon>
        <taxon>Embryophyta</taxon>
        <taxon>Tracheophyta</taxon>
        <taxon>Spermatophyta</taxon>
        <taxon>Magnoliopsida</taxon>
        <taxon>eudicotyledons</taxon>
        <taxon>Gunneridae</taxon>
        <taxon>Pentapetalae</taxon>
        <taxon>rosids</taxon>
        <taxon>malvids</taxon>
        <taxon>Malvales</taxon>
        <taxon>Malvaceae</taxon>
        <taxon>Malvoideae</taxon>
        <taxon>Hibiscus</taxon>
    </lineage>
</organism>
<sequence>MLASLEGACEGDMGQQKLDWEREEHMDGVGERHMPVKKIWSVALEEVIACETMLRHLAKTAGMISLLCYRFFDPPDKVISLFYIEGVQVSTHVASSLRRNPVPLGTS</sequence>
<accession>A0ABR2G1Y6</accession>
<dbReference type="Proteomes" id="UP001472677">
    <property type="component" value="Unassembled WGS sequence"/>
</dbReference>
<keyword evidence="2" id="KW-1185">Reference proteome</keyword>
<reference evidence="1 2" key="1">
    <citation type="journal article" date="2024" name="G3 (Bethesda)">
        <title>Genome assembly of Hibiscus sabdariffa L. provides insights into metabolisms of medicinal natural products.</title>
        <authorList>
            <person name="Kim T."/>
        </authorList>
    </citation>
    <scope>NUCLEOTIDE SEQUENCE [LARGE SCALE GENOMIC DNA]</scope>
    <source>
        <strain evidence="1">TK-2024</strain>
        <tissue evidence="1">Old leaves</tissue>
    </source>
</reference>